<feature type="compositionally biased region" description="Basic and acidic residues" evidence="1">
    <location>
        <begin position="91"/>
        <end position="112"/>
    </location>
</feature>
<name>A0A6A6BPK8_9PEZI</name>
<dbReference type="AlphaFoldDB" id="A0A6A6BPK8"/>
<organism evidence="3 4">
    <name type="scientific">Aplosporella prunicola CBS 121167</name>
    <dbReference type="NCBI Taxonomy" id="1176127"/>
    <lineage>
        <taxon>Eukaryota</taxon>
        <taxon>Fungi</taxon>
        <taxon>Dikarya</taxon>
        <taxon>Ascomycota</taxon>
        <taxon>Pezizomycotina</taxon>
        <taxon>Dothideomycetes</taxon>
        <taxon>Dothideomycetes incertae sedis</taxon>
        <taxon>Botryosphaeriales</taxon>
        <taxon>Aplosporellaceae</taxon>
        <taxon>Aplosporella</taxon>
    </lineage>
</organism>
<dbReference type="GeneID" id="54303575"/>
<feature type="signal peptide" evidence="2">
    <location>
        <begin position="1"/>
        <end position="17"/>
    </location>
</feature>
<evidence type="ECO:0000313" key="4">
    <source>
        <dbReference type="Proteomes" id="UP000799438"/>
    </source>
</evidence>
<protein>
    <submittedName>
        <fullName evidence="3">Uncharacterized protein</fullName>
    </submittedName>
</protein>
<sequence length="135" mass="13547">MPAGVLACCLLLAQGWALRYHPSIHPSLDNRVIYGASCAILPRAAAAAIIAVDNGQEYTACMVSAAAGASFASCLGVGGGGGDADDDEVGSEGRARAREGPEGETGGRDRAAAKVSKLSNITTTIITIATVTGKE</sequence>
<evidence type="ECO:0000256" key="1">
    <source>
        <dbReference type="SAM" id="MobiDB-lite"/>
    </source>
</evidence>
<evidence type="ECO:0000313" key="3">
    <source>
        <dbReference type="EMBL" id="KAF2144491.1"/>
    </source>
</evidence>
<proteinExistence type="predicted"/>
<feature type="chain" id="PRO_5025653563" evidence="2">
    <location>
        <begin position="18"/>
        <end position="135"/>
    </location>
</feature>
<accession>A0A6A6BPK8</accession>
<feature type="region of interest" description="Disordered" evidence="1">
    <location>
        <begin position="79"/>
        <end position="113"/>
    </location>
</feature>
<dbReference type="EMBL" id="ML995479">
    <property type="protein sequence ID" value="KAF2144491.1"/>
    <property type="molecule type" value="Genomic_DNA"/>
</dbReference>
<gene>
    <name evidence="3" type="ORF">K452DRAFT_356671</name>
</gene>
<keyword evidence="4" id="KW-1185">Reference proteome</keyword>
<evidence type="ECO:0000256" key="2">
    <source>
        <dbReference type="SAM" id="SignalP"/>
    </source>
</evidence>
<reference evidence="3" key="1">
    <citation type="journal article" date="2020" name="Stud. Mycol.">
        <title>101 Dothideomycetes genomes: a test case for predicting lifestyles and emergence of pathogens.</title>
        <authorList>
            <person name="Haridas S."/>
            <person name="Albert R."/>
            <person name="Binder M."/>
            <person name="Bloem J."/>
            <person name="Labutti K."/>
            <person name="Salamov A."/>
            <person name="Andreopoulos B."/>
            <person name="Baker S."/>
            <person name="Barry K."/>
            <person name="Bills G."/>
            <person name="Bluhm B."/>
            <person name="Cannon C."/>
            <person name="Castanera R."/>
            <person name="Culley D."/>
            <person name="Daum C."/>
            <person name="Ezra D."/>
            <person name="Gonzalez J."/>
            <person name="Henrissat B."/>
            <person name="Kuo A."/>
            <person name="Liang C."/>
            <person name="Lipzen A."/>
            <person name="Lutzoni F."/>
            <person name="Magnuson J."/>
            <person name="Mondo S."/>
            <person name="Nolan M."/>
            <person name="Ohm R."/>
            <person name="Pangilinan J."/>
            <person name="Park H.-J."/>
            <person name="Ramirez L."/>
            <person name="Alfaro M."/>
            <person name="Sun H."/>
            <person name="Tritt A."/>
            <person name="Yoshinaga Y."/>
            <person name="Zwiers L.-H."/>
            <person name="Turgeon B."/>
            <person name="Goodwin S."/>
            <person name="Spatafora J."/>
            <person name="Crous P."/>
            <person name="Grigoriev I."/>
        </authorList>
    </citation>
    <scope>NUCLEOTIDE SEQUENCE</scope>
    <source>
        <strain evidence="3">CBS 121167</strain>
    </source>
</reference>
<dbReference type="RefSeq" id="XP_033400203.1">
    <property type="nucleotide sequence ID" value="XM_033546069.1"/>
</dbReference>
<dbReference type="Proteomes" id="UP000799438">
    <property type="component" value="Unassembled WGS sequence"/>
</dbReference>
<keyword evidence="2" id="KW-0732">Signal</keyword>